<proteinExistence type="inferred from homology"/>
<dbReference type="InterPro" id="IPR008278">
    <property type="entry name" value="4-PPantetheinyl_Trfase_dom"/>
</dbReference>
<dbReference type="SUPFAM" id="SSF56214">
    <property type="entry name" value="4'-phosphopantetheinyl transferase"/>
    <property type="match status" value="2"/>
</dbReference>
<dbReference type="STRING" id="698738.OLEAN_C24250"/>
<comment type="similarity">
    <text evidence="1">Belongs to the P-Pant transferase superfamily. Gsp/Sfp/HetI/AcpT family.</text>
</comment>
<dbReference type="EMBL" id="FO203512">
    <property type="protein sequence ID" value="CCK76601.1"/>
    <property type="molecule type" value="Genomic_DNA"/>
</dbReference>
<evidence type="ECO:0000313" key="5">
    <source>
        <dbReference type="EMBL" id="CCK76601.1"/>
    </source>
</evidence>
<dbReference type="GO" id="GO:0005829">
    <property type="term" value="C:cytosol"/>
    <property type="evidence" value="ECO:0007669"/>
    <property type="project" value="TreeGrafter"/>
</dbReference>
<dbReference type="Pfam" id="PF01648">
    <property type="entry name" value="ACPS"/>
    <property type="match status" value="1"/>
</dbReference>
<keyword evidence="2" id="KW-0808">Transferase</keyword>
<dbReference type="GO" id="GO:0019878">
    <property type="term" value="P:lysine biosynthetic process via aminoadipic acid"/>
    <property type="evidence" value="ECO:0007669"/>
    <property type="project" value="TreeGrafter"/>
</dbReference>
<dbReference type="Gene3D" id="3.90.470.20">
    <property type="entry name" value="4'-phosphopantetheinyl transferase domain"/>
    <property type="match status" value="2"/>
</dbReference>
<keyword evidence="6" id="KW-1185">Reference proteome</keyword>
<dbReference type="HOGENOM" id="CLU_057011_4_4_6"/>
<name>R4YNG6_OLEAN</name>
<sequence length="273" mass="31337">MHMATSLNPFVQLNYASLDLLNDKSFSTQILGWLSSEEHKRYKRFVSKQQANQYLLARALLRSQLSKRVLDVLPHEWIFVIDDYGKPKLADRFSHLNLHFNLSHSEELVVVALSEGLKLGVDVEYIHRPVFNMALAKRYFSKTELADLIKLTEKQKIRRIAQLWTLKESYLKASGLGIRVPLAKLEFCFERECGLDFSLPSSLIQPLPAEDSRFIGLFNVFCFESEYSLALTIETDKEIDASVIKVNEWTGLNDQLAGLPCELIRKTASRKLN</sequence>
<evidence type="ECO:0000313" key="6">
    <source>
        <dbReference type="Proteomes" id="UP000032749"/>
    </source>
</evidence>
<dbReference type="GO" id="GO:0008897">
    <property type="term" value="F:holo-[acyl-carrier-protein] synthase activity"/>
    <property type="evidence" value="ECO:0007669"/>
    <property type="project" value="InterPro"/>
</dbReference>
<dbReference type="Proteomes" id="UP000032749">
    <property type="component" value="Chromosome"/>
</dbReference>
<dbReference type="OrthoDB" id="9808281at2"/>
<dbReference type="Pfam" id="PF22624">
    <property type="entry name" value="AASDHPPT_N"/>
    <property type="match status" value="1"/>
</dbReference>
<dbReference type="AlphaFoldDB" id="R4YNG6"/>
<evidence type="ECO:0000256" key="2">
    <source>
        <dbReference type="ARBA" id="ARBA00022679"/>
    </source>
</evidence>
<dbReference type="InterPro" id="IPR050559">
    <property type="entry name" value="P-Pant_transferase_sf"/>
</dbReference>
<dbReference type="InterPro" id="IPR037143">
    <property type="entry name" value="4-PPantetheinyl_Trfase_dom_sf"/>
</dbReference>
<dbReference type="InterPro" id="IPR055066">
    <property type="entry name" value="AASDHPPT_N"/>
</dbReference>
<protein>
    <submittedName>
        <fullName evidence="5">Uncharacterized protein</fullName>
    </submittedName>
</protein>
<evidence type="ECO:0000256" key="1">
    <source>
        <dbReference type="ARBA" id="ARBA00010990"/>
    </source>
</evidence>
<feature type="domain" description="4'-phosphopantetheinyl transferase" evidence="3">
    <location>
        <begin position="119"/>
        <end position="192"/>
    </location>
</feature>
<evidence type="ECO:0000259" key="4">
    <source>
        <dbReference type="Pfam" id="PF22624"/>
    </source>
</evidence>
<dbReference type="GO" id="GO:0000287">
    <property type="term" value="F:magnesium ion binding"/>
    <property type="evidence" value="ECO:0007669"/>
    <property type="project" value="InterPro"/>
</dbReference>
<dbReference type="KEGG" id="oai:OLEAN_C24250"/>
<gene>
    <name evidence="5" type="ORF">OLEAN_C24250</name>
</gene>
<reference evidence="5 6" key="1">
    <citation type="journal article" date="2013" name="Nat. Commun.">
        <title>Genome sequence and functional genomic analysis of the oil-degrading bacterium Oleispira antarctica.</title>
        <authorList>
            <person name="Kube M."/>
            <person name="Chernikova T.N."/>
            <person name="Al-Ramahi Y."/>
            <person name="Beloqui A."/>
            <person name="Lopez-Cortez N."/>
            <person name="Guazzaroni M.E."/>
            <person name="Heipieper H.J."/>
            <person name="Klages S."/>
            <person name="Kotsyurbenko O.R."/>
            <person name="Langer I."/>
            <person name="Nechitaylo T.Y."/>
            <person name="Lunsdorf H."/>
            <person name="Fernandez M."/>
            <person name="Juarez S."/>
            <person name="Ciordia S."/>
            <person name="Singer A."/>
            <person name="Kagan O."/>
            <person name="Egorova O."/>
            <person name="Petit P.A."/>
            <person name="Stogios P."/>
            <person name="Kim Y."/>
            <person name="Tchigvintsev A."/>
            <person name="Flick R."/>
            <person name="Denaro R."/>
            <person name="Genovese M."/>
            <person name="Albar J.P."/>
            <person name="Reva O.N."/>
            <person name="Martinez-Gomariz M."/>
            <person name="Tran H."/>
            <person name="Ferrer M."/>
            <person name="Savchenko A."/>
            <person name="Yakunin A.F."/>
            <person name="Yakimov M.M."/>
            <person name="Golyshina O.V."/>
            <person name="Reinhardt R."/>
            <person name="Golyshin P.N."/>
        </authorList>
    </citation>
    <scope>NUCLEOTIDE SEQUENCE [LARGE SCALE GENOMIC DNA]</scope>
</reference>
<dbReference type="PANTHER" id="PTHR12215:SF15">
    <property type="entry name" value="4'-PHOSPHOPANTETHEINYL TRANSFERASE SUPERFAMILY-RELATED"/>
    <property type="match status" value="1"/>
</dbReference>
<dbReference type="PANTHER" id="PTHR12215">
    <property type="entry name" value="PHOSPHOPANTETHEINE TRANSFERASE"/>
    <property type="match status" value="1"/>
</dbReference>
<feature type="domain" description="4'-phosphopantetheinyl transferase N-terminal" evidence="4">
    <location>
        <begin position="29"/>
        <end position="112"/>
    </location>
</feature>
<evidence type="ECO:0000259" key="3">
    <source>
        <dbReference type="Pfam" id="PF01648"/>
    </source>
</evidence>
<organism evidence="5 6">
    <name type="scientific">Oleispira antarctica RB-8</name>
    <dbReference type="NCBI Taxonomy" id="698738"/>
    <lineage>
        <taxon>Bacteria</taxon>
        <taxon>Pseudomonadati</taxon>
        <taxon>Pseudomonadota</taxon>
        <taxon>Gammaproteobacteria</taxon>
        <taxon>Oceanospirillales</taxon>
        <taxon>Oceanospirillaceae</taxon>
        <taxon>Oleispira</taxon>
    </lineage>
</organism>
<accession>R4YNG6</accession>